<dbReference type="Gene3D" id="3.40.50.150">
    <property type="entry name" value="Vaccinia Virus protein VP39"/>
    <property type="match status" value="1"/>
</dbReference>
<name>A0A1H3CKD1_ALLWA</name>
<dbReference type="AlphaFoldDB" id="A0A1H3CKD1"/>
<keyword evidence="10" id="KW-1185">Reference proteome</keyword>
<dbReference type="PRINTS" id="PR00105">
    <property type="entry name" value="C5METTRFRASE"/>
</dbReference>
<reference evidence="10" key="1">
    <citation type="submission" date="2016-10" db="EMBL/GenBank/DDBJ databases">
        <authorList>
            <person name="Varghese N."/>
            <person name="Submissions S."/>
        </authorList>
    </citation>
    <scope>NUCLEOTIDE SEQUENCE [LARGE SCALE GENOMIC DNA]</scope>
    <source>
        <strain evidence="10">DSM 173</strain>
    </source>
</reference>
<organism evidence="9 10">
    <name type="scientific">Allochromatium warmingii</name>
    <name type="common">Chromatium warmingii</name>
    <dbReference type="NCBI Taxonomy" id="61595"/>
    <lineage>
        <taxon>Bacteria</taxon>
        <taxon>Pseudomonadati</taxon>
        <taxon>Pseudomonadota</taxon>
        <taxon>Gammaproteobacteria</taxon>
        <taxon>Chromatiales</taxon>
        <taxon>Chromatiaceae</taxon>
        <taxon>Allochromatium</taxon>
    </lineage>
</organism>
<dbReference type="PANTHER" id="PTHR10629:SF52">
    <property type="entry name" value="DNA (CYTOSINE-5)-METHYLTRANSFERASE 1"/>
    <property type="match status" value="1"/>
</dbReference>
<feature type="active site" evidence="6">
    <location>
        <position position="195"/>
    </location>
</feature>
<evidence type="ECO:0000313" key="9">
    <source>
        <dbReference type="EMBL" id="SDX54348.1"/>
    </source>
</evidence>
<evidence type="ECO:0000256" key="8">
    <source>
        <dbReference type="RuleBase" id="RU000417"/>
    </source>
</evidence>
<proteinExistence type="inferred from homology"/>
<dbReference type="PROSITE" id="PS00094">
    <property type="entry name" value="C5_MTASE_1"/>
    <property type="match status" value="1"/>
</dbReference>
<gene>
    <name evidence="9" type="ORF">SAMN05421644_10639</name>
</gene>
<keyword evidence="2 6" id="KW-0808">Transferase</keyword>
<dbReference type="InterPro" id="IPR029063">
    <property type="entry name" value="SAM-dependent_MTases_sf"/>
</dbReference>
<dbReference type="PROSITE" id="PS51679">
    <property type="entry name" value="SAM_MT_C5"/>
    <property type="match status" value="1"/>
</dbReference>
<dbReference type="Gene3D" id="3.90.120.10">
    <property type="entry name" value="DNA Methylase, subunit A, domain 2"/>
    <property type="match status" value="1"/>
</dbReference>
<dbReference type="InterPro" id="IPR050390">
    <property type="entry name" value="C5-Methyltransferase"/>
</dbReference>
<dbReference type="GO" id="GO:0032259">
    <property type="term" value="P:methylation"/>
    <property type="evidence" value="ECO:0007669"/>
    <property type="project" value="UniProtKB-KW"/>
</dbReference>
<evidence type="ECO:0000256" key="7">
    <source>
        <dbReference type="RuleBase" id="RU000416"/>
    </source>
</evidence>
<dbReference type="EMBL" id="FNOW01000006">
    <property type="protein sequence ID" value="SDX54348.1"/>
    <property type="molecule type" value="Genomic_DNA"/>
</dbReference>
<evidence type="ECO:0000256" key="2">
    <source>
        <dbReference type="ARBA" id="ARBA00022679"/>
    </source>
</evidence>
<sequence>MGDLPEHLQHESFVRTGAKKTGGPNMRLLRLEMDKPSLTVTAYIFNKFVHPKEDRYITPREAAVLQDFPVTYEFKGTLGQVQKQIGNAVPVGLARAIAKEVAKYFERLNKGGKKIIASYFTGAGGLDLGFEQASDDLIQFETLFSTDIEKWAEATIMCNRPEWNFHREDITRLDPVKVKQVIGENPDVIIGGPPCQPFSVAGKQKATKDPLGVLYRDYIRHVDFLQPEIVVMENVYGLAQVKSANMIEEIYKSFQDIGYEVTHRELMAADYGVPQKRRRLFFVAAKNLHYFQYPQPTHCETENLLGLPLYRGAGEALLELPRATARKK</sequence>
<dbReference type="Proteomes" id="UP000198672">
    <property type="component" value="Unassembled WGS sequence"/>
</dbReference>
<dbReference type="InterPro" id="IPR018117">
    <property type="entry name" value="C5_DNA_meth_AS"/>
</dbReference>
<protein>
    <recommendedName>
        <fullName evidence="8">Cytosine-specific methyltransferase</fullName>
        <ecNumber evidence="8">2.1.1.37</ecNumber>
    </recommendedName>
</protein>
<dbReference type="InterPro" id="IPR001525">
    <property type="entry name" value="C5_MeTfrase"/>
</dbReference>
<dbReference type="STRING" id="61595.SAMN05421644_10639"/>
<evidence type="ECO:0000256" key="4">
    <source>
        <dbReference type="ARBA" id="ARBA00022747"/>
    </source>
</evidence>
<dbReference type="GO" id="GO:0009307">
    <property type="term" value="P:DNA restriction-modification system"/>
    <property type="evidence" value="ECO:0007669"/>
    <property type="project" value="UniProtKB-KW"/>
</dbReference>
<keyword evidence="4" id="KW-0680">Restriction system</keyword>
<dbReference type="PROSITE" id="PS00095">
    <property type="entry name" value="C5_MTASE_2"/>
    <property type="match status" value="1"/>
</dbReference>
<comment type="catalytic activity">
    <reaction evidence="5 8">
        <text>a 2'-deoxycytidine in DNA + S-adenosyl-L-methionine = a 5-methyl-2'-deoxycytidine in DNA + S-adenosyl-L-homocysteine + H(+)</text>
        <dbReference type="Rhea" id="RHEA:13681"/>
        <dbReference type="Rhea" id="RHEA-COMP:11369"/>
        <dbReference type="Rhea" id="RHEA-COMP:11370"/>
        <dbReference type="ChEBI" id="CHEBI:15378"/>
        <dbReference type="ChEBI" id="CHEBI:57856"/>
        <dbReference type="ChEBI" id="CHEBI:59789"/>
        <dbReference type="ChEBI" id="CHEBI:85452"/>
        <dbReference type="ChEBI" id="CHEBI:85454"/>
        <dbReference type="EC" id="2.1.1.37"/>
    </reaction>
</comment>
<keyword evidence="1 6" id="KW-0489">Methyltransferase</keyword>
<comment type="similarity">
    <text evidence="6 7">Belongs to the class I-like SAM-binding methyltransferase superfamily. C5-methyltransferase family.</text>
</comment>
<dbReference type="SUPFAM" id="SSF53335">
    <property type="entry name" value="S-adenosyl-L-methionine-dependent methyltransferases"/>
    <property type="match status" value="2"/>
</dbReference>
<dbReference type="GO" id="GO:0044027">
    <property type="term" value="P:negative regulation of gene expression via chromosomal CpG island methylation"/>
    <property type="evidence" value="ECO:0007669"/>
    <property type="project" value="TreeGrafter"/>
</dbReference>
<evidence type="ECO:0000256" key="3">
    <source>
        <dbReference type="ARBA" id="ARBA00022691"/>
    </source>
</evidence>
<evidence type="ECO:0000256" key="1">
    <source>
        <dbReference type="ARBA" id="ARBA00022603"/>
    </source>
</evidence>
<dbReference type="NCBIfam" id="TIGR00675">
    <property type="entry name" value="dcm"/>
    <property type="match status" value="1"/>
</dbReference>
<dbReference type="Pfam" id="PF00145">
    <property type="entry name" value="DNA_methylase"/>
    <property type="match status" value="2"/>
</dbReference>
<evidence type="ECO:0000313" key="10">
    <source>
        <dbReference type="Proteomes" id="UP000198672"/>
    </source>
</evidence>
<accession>A0A1H3CKD1</accession>
<keyword evidence="3 6" id="KW-0949">S-adenosyl-L-methionine</keyword>
<evidence type="ECO:0000256" key="5">
    <source>
        <dbReference type="ARBA" id="ARBA00047422"/>
    </source>
</evidence>
<dbReference type="GO" id="GO:0003677">
    <property type="term" value="F:DNA binding"/>
    <property type="evidence" value="ECO:0007669"/>
    <property type="project" value="TreeGrafter"/>
</dbReference>
<evidence type="ECO:0000256" key="6">
    <source>
        <dbReference type="PROSITE-ProRule" id="PRU01016"/>
    </source>
</evidence>
<dbReference type="PANTHER" id="PTHR10629">
    <property type="entry name" value="CYTOSINE-SPECIFIC METHYLTRANSFERASE"/>
    <property type="match status" value="1"/>
</dbReference>
<dbReference type="GO" id="GO:0003886">
    <property type="term" value="F:DNA (cytosine-5-)-methyltransferase activity"/>
    <property type="evidence" value="ECO:0007669"/>
    <property type="project" value="UniProtKB-EC"/>
</dbReference>
<dbReference type="EC" id="2.1.1.37" evidence="8"/>
<dbReference type="InterPro" id="IPR031303">
    <property type="entry name" value="C5_meth_CS"/>
</dbReference>